<proteinExistence type="predicted"/>
<name>A0AAN8FH39_TRICO</name>
<comment type="caution">
    <text evidence="2">The sequence shown here is derived from an EMBL/GenBank/DDBJ whole genome shotgun (WGS) entry which is preliminary data.</text>
</comment>
<accession>A0AAN8FH39</accession>
<organism evidence="2 3">
    <name type="scientific">Trichostrongylus colubriformis</name>
    <name type="common">Black scour worm</name>
    <dbReference type="NCBI Taxonomy" id="6319"/>
    <lineage>
        <taxon>Eukaryota</taxon>
        <taxon>Metazoa</taxon>
        <taxon>Ecdysozoa</taxon>
        <taxon>Nematoda</taxon>
        <taxon>Chromadorea</taxon>
        <taxon>Rhabditida</taxon>
        <taxon>Rhabditina</taxon>
        <taxon>Rhabditomorpha</taxon>
        <taxon>Strongyloidea</taxon>
        <taxon>Trichostrongylidae</taxon>
        <taxon>Trichostrongylus</taxon>
    </lineage>
</organism>
<reference evidence="2 3" key="1">
    <citation type="submission" date="2019-10" db="EMBL/GenBank/DDBJ databases">
        <title>Assembly and Annotation for the nematode Trichostrongylus colubriformis.</title>
        <authorList>
            <person name="Martin J."/>
        </authorList>
    </citation>
    <scope>NUCLEOTIDE SEQUENCE [LARGE SCALE GENOMIC DNA]</scope>
    <source>
        <strain evidence="2">G859</strain>
        <tissue evidence="2">Whole worm</tissue>
    </source>
</reference>
<evidence type="ECO:0000313" key="3">
    <source>
        <dbReference type="Proteomes" id="UP001331761"/>
    </source>
</evidence>
<feature type="compositionally biased region" description="Basic and acidic residues" evidence="1">
    <location>
        <begin position="149"/>
        <end position="163"/>
    </location>
</feature>
<evidence type="ECO:0000313" key="2">
    <source>
        <dbReference type="EMBL" id="KAK5976284.1"/>
    </source>
</evidence>
<gene>
    <name evidence="2" type="ORF">GCK32_018977</name>
</gene>
<protein>
    <recommendedName>
        <fullName evidence="4">CCHC-type domain-containing protein</fullName>
    </recommendedName>
</protein>
<feature type="region of interest" description="Disordered" evidence="1">
    <location>
        <begin position="145"/>
        <end position="209"/>
    </location>
</feature>
<evidence type="ECO:0008006" key="4">
    <source>
        <dbReference type="Google" id="ProtNLM"/>
    </source>
</evidence>
<dbReference type="EMBL" id="WIXE01012063">
    <property type="protein sequence ID" value="KAK5976284.1"/>
    <property type="molecule type" value="Genomic_DNA"/>
</dbReference>
<dbReference type="AlphaFoldDB" id="A0AAN8FH39"/>
<sequence>MDSKRGSIKTPREGQLIPICEAILPHHSWKMGVIEKLAMNNKGIIREAIVRLPNRRLIRRPVNLSIPLELEEDAVEGTPSFNSTRLDCSAMQGPSQISDIEYEITQAEKRARDEKVQNKEQFITVFNETIGKLEQKFEDFAARFSTSSKEMEPEERSNRDKNNQDGPLPSEDHALSDDDYMQKLIQESRGADTPPEAAERRRRSYSEESDYDRAHEEYIRSLERQLDDLYEGRFLLPQRRIGMEGADVGPWITCVFCGRNGMHFSDSCPEITDGDERFSFVQRNGLCQHCLRDDCAPNRCSGSRKQCWYCNIVAETVLDFLICDDGGHHRALCNVPNSKDRITERIKRVKEELSHAKGQYVQ</sequence>
<dbReference type="Proteomes" id="UP001331761">
    <property type="component" value="Unassembled WGS sequence"/>
</dbReference>
<keyword evidence="3" id="KW-1185">Reference proteome</keyword>
<evidence type="ECO:0000256" key="1">
    <source>
        <dbReference type="SAM" id="MobiDB-lite"/>
    </source>
</evidence>